<evidence type="ECO:0000313" key="7">
    <source>
        <dbReference type="EMBL" id="SMX26606.1"/>
    </source>
</evidence>
<evidence type="ECO:0000256" key="6">
    <source>
        <dbReference type="SAM" id="SignalP"/>
    </source>
</evidence>
<dbReference type="PANTHER" id="PTHR33376:SF7">
    <property type="entry name" value="C4-DICARBOXYLATE-BINDING PROTEIN DCTB"/>
    <property type="match status" value="1"/>
</dbReference>
<dbReference type="InterPro" id="IPR018389">
    <property type="entry name" value="DctP_fam"/>
</dbReference>
<dbReference type="RefSeq" id="WP_218012912.1">
    <property type="nucleotide sequence ID" value="NZ_FXXP01000001.1"/>
</dbReference>
<reference evidence="8" key="1">
    <citation type="submission" date="2017-05" db="EMBL/GenBank/DDBJ databases">
        <authorList>
            <person name="Rodrigo-Torres L."/>
            <person name="Arahal R. D."/>
            <person name="Lucena T."/>
        </authorList>
    </citation>
    <scope>NUCLEOTIDE SEQUENCE [LARGE SCALE GENOMIC DNA]</scope>
    <source>
        <strain evidence="8">CECT 8649</strain>
    </source>
</reference>
<dbReference type="Pfam" id="PF03480">
    <property type="entry name" value="DctP"/>
    <property type="match status" value="1"/>
</dbReference>
<dbReference type="EMBL" id="FXXP01000001">
    <property type="protein sequence ID" value="SMX26606.1"/>
    <property type="molecule type" value="Genomic_DNA"/>
</dbReference>
<name>A0A238J9Q5_9RHOB</name>
<dbReference type="NCBIfam" id="NF037995">
    <property type="entry name" value="TRAP_S1"/>
    <property type="match status" value="1"/>
</dbReference>
<keyword evidence="8" id="KW-1185">Reference proteome</keyword>
<dbReference type="InterPro" id="IPR038404">
    <property type="entry name" value="TRAP_DctP_sf"/>
</dbReference>
<evidence type="ECO:0000313" key="8">
    <source>
        <dbReference type="Proteomes" id="UP000225972"/>
    </source>
</evidence>
<dbReference type="AlphaFoldDB" id="A0A238J9Q5"/>
<protein>
    <submittedName>
        <fullName evidence="7">C4-dicarboxylate-binding periplasmic protein</fullName>
    </submittedName>
</protein>
<keyword evidence="4 6" id="KW-0732">Signal</keyword>
<evidence type="ECO:0000256" key="2">
    <source>
        <dbReference type="ARBA" id="ARBA00009023"/>
    </source>
</evidence>
<gene>
    <name evidence="7" type="primary">dctP_2</name>
    <name evidence="7" type="ORF">TRP8649_00690</name>
</gene>
<dbReference type="Proteomes" id="UP000225972">
    <property type="component" value="Unassembled WGS sequence"/>
</dbReference>
<proteinExistence type="inferred from homology"/>
<comment type="similarity">
    <text evidence="2">Belongs to the bacterial solute-binding protein 7 family.</text>
</comment>
<organism evidence="7 8">
    <name type="scientific">Pelagimonas phthalicica</name>
    <dbReference type="NCBI Taxonomy" id="1037362"/>
    <lineage>
        <taxon>Bacteria</taxon>
        <taxon>Pseudomonadati</taxon>
        <taxon>Pseudomonadota</taxon>
        <taxon>Alphaproteobacteria</taxon>
        <taxon>Rhodobacterales</taxon>
        <taxon>Roseobacteraceae</taxon>
        <taxon>Pelagimonas</taxon>
    </lineage>
</organism>
<feature type="signal peptide" evidence="6">
    <location>
        <begin position="1"/>
        <end position="22"/>
    </location>
</feature>
<feature type="chain" id="PRO_5012263417" evidence="6">
    <location>
        <begin position="23"/>
        <end position="335"/>
    </location>
</feature>
<evidence type="ECO:0000256" key="4">
    <source>
        <dbReference type="ARBA" id="ARBA00022729"/>
    </source>
</evidence>
<keyword evidence="3" id="KW-0813">Transport</keyword>
<sequence length="335" mass="36963">MIFKTLSSIAASAVLATGTMLAATGTAQADERFTLAHAMPPEHIFHPTSEKFMEALGEGFEVEYHPGGDLGDWTSLFEQAMQGAVPMTMTFAATEFDPRLNIFAAGYIVDSWEQARKMYGPNGAMIPVYDEILSDLDMKLVGVLPVDFGGYAIRKGVGAVPLDLPAEGNGIKVRVPGLEIAIKRYELLGFSPVPMPFAELYTALQLGTVDGRTFGPPPEIWQMRDVLETYVYSKDYFEHAYWLVNKSWWDDLSDEDRAKMQTAVDTAVSWAWDEAKTISDKTLEDIRGAGINVVEFNDEQLAAVKKIVYEQEWPFLEKIVGPETTAALKAAAGVE</sequence>
<dbReference type="GO" id="GO:0042597">
    <property type="term" value="C:periplasmic space"/>
    <property type="evidence" value="ECO:0007669"/>
    <property type="project" value="UniProtKB-SubCell"/>
</dbReference>
<evidence type="ECO:0000256" key="5">
    <source>
        <dbReference type="ARBA" id="ARBA00022764"/>
    </source>
</evidence>
<dbReference type="PANTHER" id="PTHR33376">
    <property type="match status" value="1"/>
</dbReference>
<accession>A0A238J9Q5</accession>
<evidence type="ECO:0000256" key="1">
    <source>
        <dbReference type="ARBA" id="ARBA00004418"/>
    </source>
</evidence>
<evidence type="ECO:0000256" key="3">
    <source>
        <dbReference type="ARBA" id="ARBA00022448"/>
    </source>
</evidence>
<dbReference type="Gene3D" id="3.40.190.170">
    <property type="entry name" value="Bacterial extracellular solute-binding protein, family 7"/>
    <property type="match status" value="1"/>
</dbReference>
<keyword evidence="5" id="KW-0574">Periplasm</keyword>
<dbReference type="GO" id="GO:0055085">
    <property type="term" value="P:transmembrane transport"/>
    <property type="evidence" value="ECO:0007669"/>
    <property type="project" value="InterPro"/>
</dbReference>
<comment type="subcellular location">
    <subcellularLocation>
        <location evidence="1">Periplasm</location>
    </subcellularLocation>
</comment>